<keyword evidence="3" id="KW-1185">Reference proteome</keyword>
<dbReference type="Pfam" id="PF11154">
    <property type="entry name" value="DUF2934"/>
    <property type="match status" value="1"/>
</dbReference>
<gene>
    <name evidence="2" type="ORF">GB928_023895</name>
</gene>
<accession>A0ABT8XKI2</accession>
<reference evidence="2" key="1">
    <citation type="submission" date="2022-04" db="EMBL/GenBank/DDBJ databases">
        <title>Shinella lacus sp. nov., a novel member of the genus Shinella from water.</title>
        <authorList>
            <person name="Deng Y."/>
        </authorList>
    </citation>
    <scope>NUCLEOTIDE SEQUENCE</scope>
    <source>
        <strain evidence="2">JCM 31239</strain>
    </source>
</reference>
<evidence type="ECO:0000313" key="3">
    <source>
        <dbReference type="Proteomes" id="UP001177080"/>
    </source>
</evidence>
<dbReference type="Proteomes" id="UP001177080">
    <property type="component" value="Unassembled WGS sequence"/>
</dbReference>
<organism evidence="2 3">
    <name type="scientific">Shinella curvata</name>
    <dbReference type="NCBI Taxonomy" id="1817964"/>
    <lineage>
        <taxon>Bacteria</taxon>
        <taxon>Pseudomonadati</taxon>
        <taxon>Pseudomonadota</taxon>
        <taxon>Alphaproteobacteria</taxon>
        <taxon>Hyphomicrobiales</taxon>
        <taxon>Rhizobiaceae</taxon>
        <taxon>Shinella</taxon>
    </lineage>
</organism>
<evidence type="ECO:0000256" key="1">
    <source>
        <dbReference type="SAM" id="MobiDB-lite"/>
    </source>
</evidence>
<feature type="compositionally biased region" description="Basic and acidic residues" evidence="1">
    <location>
        <begin position="1"/>
        <end position="35"/>
    </location>
</feature>
<dbReference type="InterPro" id="IPR021327">
    <property type="entry name" value="DUF2934"/>
</dbReference>
<feature type="region of interest" description="Disordered" evidence="1">
    <location>
        <begin position="1"/>
        <end position="77"/>
    </location>
</feature>
<protein>
    <submittedName>
        <fullName evidence="2">DUF2934 domain-containing protein</fullName>
    </submittedName>
</protein>
<evidence type="ECO:0000313" key="2">
    <source>
        <dbReference type="EMBL" id="MDO6124243.1"/>
    </source>
</evidence>
<name>A0ABT8XKI2_9HYPH</name>
<sequence>MDDREQEQRERAYRIWEEEGRPEGLHEDHWRRAGEQPDFDDLNPRPDQSAEQERGSAGHGGKKRAPANLEATLANPK</sequence>
<dbReference type="RefSeq" id="WP_244763832.1">
    <property type="nucleotide sequence ID" value="NZ_JALJCJ010000009.1"/>
</dbReference>
<proteinExistence type="predicted"/>
<comment type="caution">
    <text evidence="2">The sequence shown here is derived from an EMBL/GenBank/DDBJ whole genome shotgun (WGS) entry which is preliminary data.</text>
</comment>
<dbReference type="EMBL" id="WHSC02000011">
    <property type="protein sequence ID" value="MDO6124243.1"/>
    <property type="molecule type" value="Genomic_DNA"/>
</dbReference>